<dbReference type="InterPro" id="IPR004896">
    <property type="entry name" value="PucC-rel"/>
</dbReference>
<comment type="similarity">
    <text evidence="2">Belongs to the PucC family.</text>
</comment>
<dbReference type="SUPFAM" id="SSF103473">
    <property type="entry name" value="MFS general substrate transporter"/>
    <property type="match status" value="1"/>
</dbReference>
<comment type="caution">
    <text evidence="7">The sequence shown here is derived from an EMBL/GenBank/DDBJ whole genome shotgun (WGS) entry which is preliminary data.</text>
</comment>
<keyword evidence="5 6" id="KW-0472">Membrane</keyword>
<gene>
    <name evidence="7" type="ORF">PsB1_0864</name>
</gene>
<dbReference type="InterPro" id="IPR036259">
    <property type="entry name" value="MFS_trans_sf"/>
</dbReference>
<feature type="transmembrane region" description="Helical" evidence="6">
    <location>
        <begin position="281"/>
        <end position="301"/>
    </location>
</feature>
<dbReference type="EMBL" id="BPFZ01000004">
    <property type="protein sequence ID" value="GIU66710.1"/>
    <property type="molecule type" value="Genomic_DNA"/>
</dbReference>
<evidence type="ECO:0000256" key="5">
    <source>
        <dbReference type="ARBA" id="ARBA00023136"/>
    </source>
</evidence>
<feature type="transmembrane region" description="Helical" evidence="6">
    <location>
        <begin position="43"/>
        <end position="60"/>
    </location>
</feature>
<feature type="transmembrane region" description="Helical" evidence="6">
    <location>
        <begin position="176"/>
        <end position="197"/>
    </location>
</feature>
<feature type="transmembrane region" description="Helical" evidence="6">
    <location>
        <begin position="353"/>
        <end position="375"/>
    </location>
</feature>
<dbReference type="RefSeq" id="WP_284359339.1">
    <property type="nucleotide sequence ID" value="NZ_BPFZ01000004.1"/>
</dbReference>
<feature type="transmembrane region" description="Helical" evidence="6">
    <location>
        <begin position="421"/>
        <end position="442"/>
    </location>
</feature>
<evidence type="ECO:0000256" key="4">
    <source>
        <dbReference type="ARBA" id="ARBA00022989"/>
    </source>
</evidence>
<comment type="subcellular location">
    <subcellularLocation>
        <location evidence="1">Membrane</location>
        <topology evidence="1">Multi-pass membrane protein</topology>
    </subcellularLocation>
</comment>
<evidence type="ECO:0000256" key="3">
    <source>
        <dbReference type="ARBA" id="ARBA00022692"/>
    </source>
</evidence>
<name>A0ABQ4PUU7_9PROT</name>
<keyword evidence="3 6" id="KW-0812">Transmembrane</keyword>
<keyword evidence="8" id="KW-1185">Reference proteome</keyword>
<dbReference type="Pfam" id="PF03209">
    <property type="entry name" value="PUCC"/>
    <property type="match status" value="1"/>
</dbReference>
<feature type="transmembrane region" description="Helical" evidence="6">
    <location>
        <begin position="243"/>
        <end position="261"/>
    </location>
</feature>
<dbReference type="InterPro" id="IPR026036">
    <property type="entry name" value="PucC"/>
</dbReference>
<protein>
    <submittedName>
        <fullName evidence="7">Bacteriochlorophyll synthase</fullName>
    </submittedName>
</protein>
<dbReference type="PIRSF" id="PIRSF016565">
    <property type="entry name" value="PucC"/>
    <property type="match status" value="1"/>
</dbReference>
<accession>A0ABQ4PUU7</accession>
<dbReference type="Gene3D" id="1.20.1250.20">
    <property type="entry name" value="MFS general substrate transporter like domains"/>
    <property type="match status" value="2"/>
</dbReference>
<feature type="transmembrane region" description="Helical" evidence="6">
    <location>
        <begin position="80"/>
        <end position="101"/>
    </location>
</feature>
<reference evidence="7" key="1">
    <citation type="submission" date="2021-05" db="EMBL/GenBank/DDBJ databases">
        <authorList>
            <person name="Tanabe Y."/>
        </authorList>
    </citation>
    <scope>NUCLEOTIDE SEQUENCE</scope>
    <source>
        <strain evidence="7">BOTRYCO-1</strain>
    </source>
</reference>
<sequence length="467" mass="48307">MNAVTYQPLGWLGIVRLGLVQAALGAVVAMTTSTLNRVMVVEMALPALLPAALVALHFAVQITRPRWGYGSDMGARRTPWIIGGMACLCLGALGATDGALMTANTSILGLLVSVVAYVMIGIGVGASGTSLLALLATRVTPTRRPAAASITWIMMIVGIVISSIVVGALIEPFSPQKLAFAATGVAGAAFLITLFAVHKVELAPGEILEANEQETLDEAGAGDEPSFWPAIKEIWADPLARHFTIFVFVSMLAYSAQDLILEPFAGLIFHLTPGQSTQMSGLQNMGTLLGMVLTGALGGRFTKAAATDTGNNKTSSSWMGPWVTIGCIGSALALLGLACAAKIGTAWPLKPNVLALGFFNGVFAVSAIGSMMGLAGMGQKSRVGMRMGIWGAAQAIAFGLGGLLGAAGVDGLRAVLPFNGQAFFIVFTLEALMFLFAAYLAIRLAPSPKATQRSDPDLGSLSLGLKP</sequence>
<dbReference type="CDD" id="cd06176">
    <property type="entry name" value="MFS_BCD_PucC-like"/>
    <property type="match status" value="1"/>
</dbReference>
<reference evidence="7" key="2">
    <citation type="journal article" date="2023" name="ISME Commun">
        <title>Characterization of a bloom-associated alphaproteobacterial lineage, 'Candidatus Phycosocius': insights into freshwater algal-bacterial interactions.</title>
        <authorList>
            <person name="Tanabe Y."/>
            <person name="Yamaguchi H."/>
            <person name="Yoshida M."/>
            <person name="Kai A."/>
            <person name="Okazaki Y."/>
        </authorList>
    </citation>
    <scope>NUCLEOTIDE SEQUENCE</scope>
    <source>
        <strain evidence="7">BOTRYCO-1</strain>
    </source>
</reference>
<feature type="transmembrane region" description="Helical" evidence="6">
    <location>
        <begin position="147"/>
        <end position="170"/>
    </location>
</feature>
<feature type="transmembrane region" description="Helical" evidence="6">
    <location>
        <begin position="387"/>
        <end position="409"/>
    </location>
</feature>
<dbReference type="Proteomes" id="UP001161064">
    <property type="component" value="Unassembled WGS sequence"/>
</dbReference>
<feature type="transmembrane region" description="Helical" evidence="6">
    <location>
        <begin position="322"/>
        <end position="347"/>
    </location>
</feature>
<keyword evidence="4 6" id="KW-1133">Transmembrane helix</keyword>
<organism evidence="7 8">
    <name type="scientific">Candidatus Phycosocius spiralis</name>
    <dbReference type="NCBI Taxonomy" id="2815099"/>
    <lineage>
        <taxon>Bacteria</taxon>
        <taxon>Pseudomonadati</taxon>
        <taxon>Pseudomonadota</taxon>
        <taxon>Alphaproteobacteria</taxon>
        <taxon>Caulobacterales</taxon>
        <taxon>Caulobacterales incertae sedis</taxon>
        <taxon>Candidatus Phycosocius</taxon>
    </lineage>
</organism>
<evidence type="ECO:0000313" key="7">
    <source>
        <dbReference type="EMBL" id="GIU66710.1"/>
    </source>
</evidence>
<feature type="transmembrane region" description="Helical" evidence="6">
    <location>
        <begin position="107"/>
        <end position="135"/>
    </location>
</feature>
<evidence type="ECO:0000256" key="2">
    <source>
        <dbReference type="ARBA" id="ARBA00008412"/>
    </source>
</evidence>
<evidence type="ECO:0000313" key="8">
    <source>
        <dbReference type="Proteomes" id="UP001161064"/>
    </source>
</evidence>
<evidence type="ECO:0000256" key="6">
    <source>
        <dbReference type="SAM" id="Phobius"/>
    </source>
</evidence>
<dbReference type="PANTHER" id="PTHR23538">
    <property type="entry name" value="44.5 KD BACTERIOCHLOROPHYLL SYNTHASE SUBUNIT"/>
    <property type="match status" value="1"/>
</dbReference>
<feature type="transmembrane region" description="Helical" evidence="6">
    <location>
        <begin position="9"/>
        <end position="31"/>
    </location>
</feature>
<evidence type="ECO:0000256" key="1">
    <source>
        <dbReference type="ARBA" id="ARBA00004141"/>
    </source>
</evidence>
<dbReference type="PANTHER" id="PTHR23538:SF1">
    <property type="entry name" value="44.5 KD BACTERIOCHLOROPHYLL SYNTHASE SUBUNIT"/>
    <property type="match status" value="1"/>
</dbReference>
<proteinExistence type="inferred from homology"/>